<evidence type="ECO:0000313" key="2">
    <source>
        <dbReference type="Proteomes" id="UP001156441"/>
    </source>
</evidence>
<dbReference type="EMBL" id="JAFFZE010000028">
    <property type="protein sequence ID" value="MCT2587829.1"/>
    <property type="molecule type" value="Genomic_DNA"/>
</dbReference>
<comment type="caution">
    <text evidence="1">The sequence shown here is derived from an EMBL/GenBank/DDBJ whole genome shotgun (WGS) entry which is preliminary data.</text>
</comment>
<dbReference type="RefSeq" id="WP_260195737.1">
    <property type="nucleotide sequence ID" value="NZ_JAFFZE010000028.1"/>
</dbReference>
<protein>
    <recommendedName>
        <fullName evidence="3">Lipoprotein</fullName>
    </recommendedName>
</protein>
<evidence type="ECO:0008006" key="3">
    <source>
        <dbReference type="Google" id="ProtNLM"/>
    </source>
</evidence>
<gene>
    <name evidence="1" type="ORF">JT362_32415</name>
</gene>
<evidence type="ECO:0000313" key="1">
    <source>
        <dbReference type="EMBL" id="MCT2587829.1"/>
    </source>
</evidence>
<sequence length="151" mass="16291">MRARQILLTLLGTAALTACGPPEPSIEIIDHIPVDELTTTGGNEIAENNLVLTVSSQGSTSMAHQVADHARKALGVPDRKSPNVQWLRIYGHYVIESVYAGACHLVVDVSAPSPIDIWVHQEDQDTGKAANTLCPAARRVALDLLRHRPFG</sequence>
<keyword evidence="2" id="KW-1185">Reference proteome</keyword>
<name>A0ABT2JKJ5_9PSEU</name>
<proteinExistence type="predicted"/>
<organism evidence="1 2">
    <name type="scientific">Actinophytocola gossypii</name>
    <dbReference type="NCBI Taxonomy" id="2812003"/>
    <lineage>
        <taxon>Bacteria</taxon>
        <taxon>Bacillati</taxon>
        <taxon>Actinomycetota</taxon>
        <taxon>Actinomycetes</taxon>
        <taxon>Pseudonocardiales</taxon>
        <taxon>Pseudonocardiaceae</taxon>
    </lineage>
</organism>
<accession>A0ABT2JKJ5</accession>
<dbReference type="PROSITE" id="PS51257">
    <property type="entry name" value="PROKAR_LIPOPROTEIN"/>
    <property type="match status" value="1"/>
</dbReference>
<dbReference type="Proteomes" id="UP001156441">
    <property type="component" value="Unassembled WGS sequence"/>
</dbReference>
<reference evidence="1 2" key="1">
    <citation type="submission" date="2021-02" db="EMBL/GenBank/DDBJ databases">
        <title>Actinophytocola xerophila sp. nov., isolated from soil of cotton cropping field.</title>
        <authorList>
            <person name="Huang R."/>
            <person name="Chen X."/>
            <person name="Ge X."/>
            <person name="Liu W."/>
        </authorList>
    </citation>
    <scope>NUCLEOTIDE SEQUENCE [LARGE SCALE GENOMIC DNA]</scope>
    <source>
        <strain evidence="1 2">S1-96</strain>
    </source>
</reference>